<gene>
    <name evidence="1" type="ORF">Amon02_001118800</name>
</gene>
<evidence type="ECO:0000313" key="2">
    <source>
        <dbReference type="Proteomes" id="UP001165064"/>
    </source>
</evidence>
<accession>A0ACB5U3Q7</accession>
<sequence>MLSAEYPSVPKTIFDDLFIDPYETVIKAPKPRRLTKDSPFTDCLEPKSKVEHDHGIRVVGHYGSGSDFESKDSYYPNSALLETIPLPNPGKFYDA</sequence>
<dbReference type="EMBL" id="BSXS01011743">
    <property type="protein sequence ID" value="GMF01189.1"/>
    <property type="molecule type" value="Genomic_DNA"/>
</dbReference>
<reference evidence="1" key="1">
    <citation type="submission" date="2023-04" db="EMBL/GenBank/DDBJ databases">
        <title>Ambrosiozyma monospora NBRC 10751.</title>
        <authorList>
            <person name="Ichikawa N."/>
            <person name="Sato H."/>
            <person name="Tonouchi N."/>
        </authorList>
    </citation>
    <scope>NUCLEOTIDE SEQUENCE</scope>
    <source>
        <strain evidence="1">NBRC 10751</strain>
    </source>
</reference>
<comment type="caution">
    <text evidence="1">The sequence shown here is derived from an EMBL/GenBank/DDBJ whole genome shotgun (WGS) entry which is preliminary data.</text>
</comment>
<proteinExistence type="predicted"/>
<organism evidence="1 2">
    <name type="scientific">Ambrosiozyma monospora</name>
    <name type="common">Yeast</name>
    <name type="synonym">Endomycopsis monosporus</name>
    <dbReference type="NCBI Taxonomy" id="43982"/>
    <lineage>
        <taxon>Eukaryota</taxon>
        <taxon>Fungi</taxon>
        <taxon>Dikarya</taxon>
        <taxon>Ascomycota</taxon>
        <taxon>Saccharomycotina</taxon>
        <taxon>Pichiomycetes</taxon>
        <taxon>Pichiales</taxon>
        <taxon>Pichiaceae</taxon>
        <taxon>Ambrosiozyma</taxon>
    </lineage>
</organism>
<protein>
    <submittedName>
        <fullName evidence="1">Unnamed protein product</fullName>
    </submittedName>
</protein>
<keyword evidence="2" id="KW-1185">Reference proteome</keyword>
<dbReference type="Proteomes" id="UP001165064">
    <property type="component" value="Unassembled WGS sequence"/>
</dbReference>
<name>A0ACB5U3Q7_AMBMO</name>
<evidence type="ECO:0000313" key="1">
    <source>
        <dbReference type="EMBL" id="GMF01189.1"/>
    </source>
</evidence>